<dbReference type="PRINTS" id="PR00719">
    <property type="entry name" value="LMWPTPASE"/>
</dbReference>
<feature type="active site" description="Nucleophile" evidence="4">
    <location>
        <position position="7"/>
    </location>
</feature>
<proteinExistence type="inferred from homology"/>
<dbReference type="Gene3D" id="3.40.50.2300">
    <property type="match status" value="1"/>
</dbReference>
<dbReference type="AlphaFoldDB" id="N9WDU9"/>
<evidence type="ECO:0000256" key="2">
    <source>
        <dbReference type="ARBA" id="ARBA00022801"/>
    </source>
</evidence>
<dbReference type="InterPro" id="IPR050438">
    <property type="entry name" value="LMW_PTPase"/>
</dbReference>
<keyword evidence="3" id="KW-0904">Protein phosphatase</keyword>
<dbReference type="Pfam" id="PF01451">
    <property type="entry name" value="LMWPc"/>
    <property type="match status" value="1"/>
</dbReference>
<organism evidence="6 7">
    <name type="scientific">Clostridium thermobutyricum</name>
    <dbReference type="NCBI Taxonomy" id="29372"/>
    <lineage>
        <taxon>Bacteria</taxon>
        <taxon>Bacillati</taxon>
        <taxon>Bacillota</taxon>
        <taxon>Clostridia</taxon>
        <taxon>Eubacteriales</taxon>
        <taxon>Clostridiaceae</taxon>
        <taxon>Clostridium</taxon>
    </lineage>
</organism>
<comment type="similarity">
    <text evidence="1">Belongs to the low molecular weight phosphotyrosine protein phosphatase family.</text>
</comment>
<dbReference type="GO" id="GO:0004725">
    <property type="term" value="F:protein tyrosine phosphatase activity"/>
    <property type="evidence" value="ECO:0007669"/>
    <property type="project" value="InterPro"/>
</dbReference>
<protein>
    <recommendedName>
        <fullName evidence="5">Phosphotyrosine protein phosphatase I domain-containing protein</fullName>
    </recommendedName>
</protein>
<dbReference type="EMBL" id="AGYT01000010">
    <property type="protein sequence ID" value="ENZ01020.1"/>
    <property type="molecule type" value="Genomic_DNA"/>
</dbReference>
<name>N9WDU9_9CLOT</name>
<evidence type="ECO:0000256" key="4">
    <source>
        <dbReference type="PIRSR" id="PIRSR617867-1"/>
    </source>
</evidence>
<reference evidence="6 7" key="1">
    <citation type="submission" date="2013-01" db="EMBL/GenBank/DDBJ databases">
        <title>The Genome Sequence of Clostridium colicanis 209318.</title>
        <authorList>
            <consortium name="The Broad Institute Genome Sequencing Platform"/>
            <person name="Earl A."/>
            <person name="Ward D."/>
            <person name="Feldgarden M."/>
            <person name="Gevers D."/>
            <person name="Courvalin P."/>
            <person name="Lambert T."/>
            <person name="Walker B."/>
            <person name="Young S.K."/>
            <person name="Zeng Q."/>
            <person name="Gargeya S."/>
            <person name="Fitzgerald M."/>
            <person name="Haas B."/>
            <person name="Abouelleil A."/>
            <person name="Alvarado L."/>
            <person name="Arachchi H.M."/>
            <person name="Berlin A.M."/>
            <person name="Chapman S.B."/>
            <person name="Dewar J."/>
            <person name="Goldberg J."/>
            <person name="Griggs A."/>
            <person name="Gujja S."/>
            <person name="Hansen M."/>
            <person name="Howarth C."/>
            <person name="Imamovic A."/>
            <person name="Larimer J."/>
            <person name="McCowan C."/>
            <person name="Murphy C."/>
            <person name="Neiman D."/>
            <person name="Pearson M."/>
            <person name="Priest M."/>
            <person name="Roberts A."/>
            <person name="Saif S."/>
            <person name="Shea T."/>
            <person name="Sisk P."/>
            <person name="Sykes S."/>
            <person name="Wortman J."/>
            <person name="Nusbaum C."/>
            <person name="Birren B."/>
        </authorList>
    </citation>
    <scope>NUCLEOTIDE SEQUENCE [LARGE SCALE GENOMIC DNA]</scope>
    <source>
        <strain evidence="6 7">209318</strain>
    </source>
</reference>
<dbReference type="InterPro" id="IPR036196">
    <property type="entry name" value="Ptyr_pPase_sf"/>
</dbReference>
<dbReference type="InterPro" id="IPR017867">
    <property type="entry name" value="Tyr_phospatase_low_mol_wt"/>
</dbReference>
<dbReference type="PANTHER" id="PTHR11717:SF31">
    <property type="entry name" value="LOW MOLECULAR WEIGHT PROTEIN-TYROSINE-PHOSPHATASE ETP-RELATED"/>
    <property type="match status" value="1"/>
</dbReference>
<feature type="active site" description="Proton donor" evidence="4">
    <location>
        <position position="117"/>
    </location>
</feature>
<dbReference type="InterPro" id="IPR023485">
    <property type="entry name" value="Ptyr_pPase"/>
</dbReference>
<keyword evidence="7" id="KW-1185">Reference proteome</keyword>
<dbReference type="HOGENOM" id="CLU_071415_1_2_9"/>
<dbReference type="eggNOG" id="COG0394">
    <property type="taxonomic scope" value="Bacteria"/>
</dbReference>
<dbReference type="PATRIC" id="fig|999411.4.peg.2152"/>
<dbReference type="RefSeq" id="WP_002598677.1">
    <property type="nucleotide sequence ID" value="NZ_CAUWHC010000007.1"/>
</dbReference>
<evidence type="ECO:0000256" key="3">
    <source>
        <dbReference type="ARBA" id="ARBA00022912"/>
    </source>
</evidence>
<dbReference type="Proteomes" id="UP000013097">
    <property type="component" value="Unassembled WGS sequence"/>
</dbReference>
<evidence type="ECO:0000313" key="7">
    <source>
        <dbReference type="Proteomes" id="UP000013097"/>
    </source>
</evidence>
<feature type="active site" description="Nucleophile" evidence="4">
    <location>
        <position position="13"/>
    </location>
</feature>
<dbReference type="PANTHER" id="PTHR11717">
    <property type="entry name" value="LOW MOLECULAR WEIGHT PROTEIN TYROSINE PHOSPHATASE"/>
    <property type="match status" value="1"/>
</dbReference>
<comment type="caution">
    <text evidence="6">The sequence shown here is derived from an EMBL/GenBank/DDBJ whole genome shotgun (WGS) entry which is preliminary data.</text>
</comment>
<accession>N9WDU9</accession>
<gene>
    <name evidence="6" type="ORF">HMPREF1092_02189</name>
</gene>
<feature type="domain" description="Phosphotyrosine protein phosphatase I" evidence="5">
    <location>
        <begin position="1"/>
        <end position="143"/>
    </location>
</feature>
<evidence type="ECO:0000256" key="1">
    <source>
        <dbReference type="ARBA" id="ARBA00011063"/>
    </source>
</evidence>
<dbReference type="SUPFAM" id="SSF52788">
    <property type="entry name" value="Phosphotyrosine protein phosphatases I"/>
    <property type="match status" value="1"/>
</dbReference>
<keyword evidence="2" id="KW-0378">Hydrolase</keyword>
<evidence type="ECO:0000313" key="6">
    <source>
        <dbReference type="EMBL" id="ENZ01020.1"/>
    </source>
</evidence>
<sequence>MNILFVCTVNTCRSVMAEAIFNKIESENLIIAKSAGISIIKGSVVTENAAMEILNDLNIDIRGREAISINEDKLRDSDLVLTMTNYSREFIKENFPKYKEKIFSICEYAGVSGEILDPYGSSISVYEKIYRKLKGLMPIVLDKIKEEGRA</sequence>
<evidence type="ECO:0000259" key="5">
    <source>
        <dbReference type="SMART" id="SM00226"/>
    </source>
</evidence>
<dbReference type="SMART" id="SM00226">
    <property type="entry name" value="LMWPc"/>
    <property type="match status" value="1"/>
</dbReference>
<dbReference type="CDD" id="cd16344">
    <property type="entry name" value="LMWPAP"/>
    <property type="match status" value="1"/>
</dbReference>